<feature type="domain" description="Heme haloperoxidase family profile" evidence="10">
    <location>
        <begin position="72"/>
        <end position="289"/>
    </location>
</feature>
<evidence type="ECO:0000256" key="2">
    <source>
        <dbReference type="ARBA" id="ARBA00022559"/>
    </source>
</evidence>
<feature type="transmembrane region" description="Helical" evidence="9">
    <location>
        <begin position="36"/>
        <end position="56"/>
    </location>
</feature>
<dbReference type="InterPro" id="IPR036851">
    <property type="entry name" value="Chloroperoxidase-like_sf"/>
</dbReference>
<comment type="similarity">
    <text evidence="7">Belongs to the chloroperoxidase family.</text>
</comment>
<keyword evidence="2 11" id="KW-0575">Peroxidase</keyword>
<evidence type="ECO:0000256" key="8">
    <source>
        <dbReference type="SAM" id="MobiDB-lite"/>
    </source>
</evidence>
<dbReference type="PROSITE" id="PS51405">
    <property type="entry name" value="HEME_HALOPEROXIDASE"/>
    <property type="match status" value="1"/>
</dbReference>
<keyword evidence="4" id="KW-0479">Metal-binding</keyword>
<dbReference type="InParanoid" id="A0A165T5H0"/>
<dbReference type="AlphaFoldDB" id="A0A165T5H0"/>
<evidence type="ECO:0000256" key="3">
    <source>
        <dbReference type="ARBA" id="ARBA00022617"/>
    </source>
</evidence>
<comment type="cofactor">
    <cofactor evidence="1">
        <name>heme b</name>
        <dbReference type="ChEBI" id="CHEBI:60344"/>
    </cofactor>
</comment>
<dbReference type="OrthoDB" id="407298at2759"/>
<keyword evidence="5" id="KW-0560">Oxidoreductase</keyword>
<dbReference type="Proteomes" id="UP000076761">
    <property type="component" value="Unassembled WGS sequence"/>
</dbReference>
<evidence type="ECO:0000256" key="9">
    <source>
        <dbReference type="SAM" id="Phobius"/>
    </source>
</evidence>
<keyword evidence="3" id="KW-0349">Heme</keyword>
<evidence type="ECO:0000313" key="12">
    <source>
        <dbReference type="Proteomes" id="UP000076761"/>
    </source>
</evidence>
<sequence length="340" mass="37606">MSSSSVRVRAADSTSFLVLNACTRLLGAVYSNISTVLIYAFIFVWDLVLAILNLVLPDKRVGEVVPLGRGGIWPAYQPPRLDQEKSDSRCSCPALNTLANHGLLPRDGRRITFKQLSTVIRHSFNFGPTFCFFVPWFAANILGRSYWSDSFDLSDLDVHNGIEHDASLTRDDTYHSPNQGRPAAHLIEFLFSHASGAPNSEFPSAPTLTASDLSETLGKRRVNARAKNSQFSLSTFHKMFASSNAATMVHMFGGSLPDLRTFLLEERLPLGWETKCRRRFGLTFAEFNGTVLKIEMGIHENHDVMMWRLGKTPKNIETRTASSDGGGPADSGAFATKKDS</sequence>
<dbReference type="STRING" id="1314782.A0A165T5H0"/>
<gene>
    <name evidence="11" type="ORF">NEOLEDRAFT_1091687</name>
</gene>
<evidence type="ECO:0000313" key="11">
    <source>
        <dbReference type="EMBL" id="KZT26171.1"/>
    </source>
</evidence>
<dbReference type="InterPro" id="IPR000028">
    <property type="entry name" value="Chloroperoxidase"/>
</dbReference>
<keyword evidence="9" id="KW-0472">Membrane</keyword>
<protein>
    <submittedName>
        <fullName evidence="11">Chloroperoxidase-like protein</fullName>
    </submittedName>
</protein>
<evidence type="ECO:0000256" key="1">
    <source>
        <dbReference type="ARBA" id="ARBA00001970"/>
    </source>
</evidence>
<dbReference type="EMBL" id="KV425568">
    <property type="protein sequence ID" value="KZT26171.1"/>
    <property type="molecule type" value="Genomic_DNA"/>
</dbReference>
<keyword evidence="9" id="KW-0812">Transmembrane</keyword>
<evidence type="ECO:0000256" key="4">
    <source>
        <dbReference type="ARBA" id="ARBA00022723"/>
    </source>
</evidence>
<organism evidence="11 12">
    <name type="scientific">Neolentinus lepideus HHB14362 ss-1</name>
    <dbReference type="NCBI Taxonomy" id="1314782"/>
    <lineage>
        <taxon>Eukaryota</taxon>
        <taxon>Fungi</taxon>
        <taxon>Dikarya</taxon>
        <taxon>Basidiomycota</taxon>
        <taxon>Agaricomycotina</taxon>
        <taxon>Agaricomycetes</taxon>
        <taxon>Gloeophyllales</taxon>
        <taxon>Gloeophyllaceae</taxon>
        <taxon>Neolentinus</taxon>
    </lineage>
</organism>
<name>A0A165T5H0_9AGAM</name>
<keyword evidence="12" id="KW-1185">Reference proteome</keyword>
<proteinExistence type="inferred from homology"/>
<dbReference type="SUPFAM" id="SSF47571">
    <property type="entry name" value="Cloroperoxidase"/>
    <property type="match status" value="1"/>
</dbReference>
<evidence type="ECO:0000256" key="7">
    <source>
        <dbReference type="ARBA" id="ARBA00025795"/>
    </source>
</evidence>
<dbReference type="GO" id="GO:0046872">
    <property type="term" value="F:metal ion binding"/>
    <property type="evidence" value="ECO:0007669"/>
    <property type="project" value="UniProtKB-KW"/>
</dbReference>
<keyword evidence="9" id="KW-1133">Transmembrane helix</keyword>
<dbReference type="PANTHER" id="PTHR33577">
    <property type="entry name" value="STERIGMATOCYSTIN BIOSYNTHESIS PEROXIDASE STCC-RELATED"/>
    <property type="match status" value="1"/>
</dbReference>
<feature type="compositionally biased region" description="Low complexity" evidence="8">
    <location>
        <begin position="330"/>
        <end position="340"/>
    </location>
</feature>
<dbReference type="PANTHER" id="PTHR33577:SF18">
    <property type="entry name" value="HEME HALOPEROXIDASE FAMILY PROFILE DOMAIN-CONTAINING PROTEIN"/>
    <property type="match status" value="1"/>
</dbReference>
<evidence type="ECO:0000259" key="10">
    <source>
        <dbReference type="PROSITE" id="PS51405"/>
    </source>
</evidence>
<keyword evidence="6" id="KW-0408">Iron</keyword>
<evidence type="ECO:0000256" key="6">
    <source>
        <dbReference type="ARBA" id="ARBA00023004"/>
    </source>
</evidence>
<evidence type="ECO:0000256" key="5">
    <source>
        <dbReference type="ARBA" id="ARBA00023002"/>
    </source>
</evidence>
<dbReference type="GO" id="GO:0004601">
    <property type="term" value="F:peroxidase activity"/>
    <property type="evidence" value="ECO:0007669"/>
    <property type="project" value="UniProtKB-KW"/>
</dbReference>
<feature type="region of interest" description="Disordered" evidence="8">
    <location>
        <begin position="316"/>
        <end position="340"/>
    </location>
</feature>
<reference evidence="11 12" key="1">
    <citation type="journal article" date="2016" name="Mol. Biol. Evol.">
        <title>Comparative Genomics of Early-Diverging Mushroom-Forming Fungi Provides Insights into the Origins of Lignocellulose Decay Capabilities.</title>
        <authorList>
            <person name="Nagy L.G."/>
            <person name="Riley R."/>
            <person name="Tritt A."/>
            <person name="Adam C."/>
            <person name="Daum C."/>
            <person name="Floudas D."/>
            <person name="Sun H."/>
            <person name="Yadav J.S."/>
            <person name="Pangilinan J."/>
            <person name="Larsson K.H."/>
            <person name="Matsuura K."/>
            <person name="Barry K."/>
            <person name="Labutti K."/>
            <person name="Kuo R."/>
            <person name="Ohm R.A."/>
            <person name="Bhattacharya S.S."/>
            <person name="Shirouzu T."/>
            <person name="Yoshinaga Y."/>
            <person name="Martin F.M."/>
            <person name="Grigoriev I.V."/>
            <person name="Hibbett D.S."/>
        </authorList>
    </citation>
    <scope>NUCLEOTIDE SEQUENCE [LARGE SCALE GENOMIC DNA]</scope>
    <source>
        <strain evidence="11 12">HHB14362 ss-1</strain>
    </source>
</reference>
<dbReference type="Pfam" id="PF01328">
    <property type="entry name" value="Peroxidase_2"/>
    <property type="match status" value="1"/>
</dbReference>
<dbReference type="Gene3D" id="1.10.489.10">
    <property type="entry name" value="Chloroperoxidase-like"/>
    <property type="match status" value="1"/>
</dbReference>
<accession>A0A165T5H0</accession>